<protein>
    <recommendedName>
        <fullName evidence="3">Transposase</fullName>
    </recommendedName>
</protein>
<organism evidence="1 2">
    <name type="scientific">Paraburkholderia ultramafica</name>
    <dbReference type="NCBI Taxonomy" id="1544867"/>
    <lineage>
        <taxon>Bacteria</taxon>
        <taxon>Pseudomonadati</taxon>
        <taxon>Pseudomonadota</taxon>
        <taxon>Betaproteobacteria</taxon>
        <taxon>Burkholderiales</taxon>
        <taxon>Burkholderiaceae</taxon>
        <taxon>Paraburkholderia</taxon>
    </lineage>
</organism>
<reference evidence="1 2" key="1">
    <citation type="submission" date="2020-04" db="EMBL/GenBank/DDBJ databases">
        <authorList>
            <person name="De Canck E."/>
        </authorList>
    </citation>
    <scope>NUCLEOTIDE SEQUENCE [LARGE SCALE GENOMIC DNA]</scope>
    <source>
        <strain evidence="1 2">LMG 28614</strain>
    </source>
</reference>
<proteinExistence type="predicted"/>
<dbReference type="GO" id="GO:0006313">
    <property type="term" value="P:DNA transposition"/>
    <property type="evidence" value="ECO:0007669"/>
    <property type="project" value="InterPro"/>
</dbReference>
<dbReference type="InterPro" id="IPR009057">
    <property type="entry name" value="Homeodomain-like_sf"/>
</dbReference>
<dbReference type="Pfam" id="PF01527">
    <property type="entry name" value="HTH_Tnp_1"/>
    <property type="match status" value="1"/>
</dbReference>
<dbReference type="NCBIfam" id="NF047595">
    <property type="entry name" value="IS66_ISRel24_TnpA"/>
    <property type="match status" value="1"/>
</dbReference>
<dbReference type="GO" id="GO:0004803">
    <property type="term" value="F:transposase activity"/>
    <property type="evidence" value="ECO:0007669"/>
    <property type="project" value="InterPro"/>
</dbReference>
<accession>A0A6S7BHW7</accession>
<dbReference type="GO" id="GO:0003677">
    <property type="term" value="F:DNA binding"/>
    <property type="evidence" value="ECO:0007669"/>
    <property type="project" value="InterPro"/>
</dbReference>
<sequence>MDNTLKARAAGGAYKRPNFPAEFKRRVVEQSFEPGASVALIARANEVNANLLFKWRRQYLQGAYGIPSLPNPTISDPDRESAPLLPVSIVADTAESTPVTVRDAGGVNTVVENVCEVVFSNACLRIRGEVSAATLRLLIRELSR</sequence>
<name>A0A6S7BHW7_9BURK</name>
<dbReference type="InterPro" id="IPR002514">
    <property type="entry name" value="Transposase_8"/>
</dbReference>
<dbReference type="AlphaFoldDB" id="A0A6S7BHW7"/>
<evidence type="ECO:0000313" key="1">
    <source>
        <dbReference type="EMBL" id="CAB3789065.1"/>
    </source>
</evidence>
<dbReference type="EMBL" id="CADIKK010000011">
    <property type="protein sequence ID" value="CAB3789065.1"/>
    <property type="molecule type" value="Genomic_DNA"/>
</dbReference>
<dbReference type="SUPFAM" id="SSF46689">
    <property type="entry name" value="Homeodomain-like"/>
    <property type="match status" value="1"/>
</dbReference>
<evidence type="ECO:0008006" key="3">
    <source>
        <dbReference type="Google" id="ProtNLM"/>
    </source>
</evidence>
<dbReference type="RefSeq" id="WP_246279035.1">
    <property type="nucleotide sequence ID" value="NZ_CADIKK010000011.1"/>
</dbReference>
<dbReference type="Proteomes" id="UP000494365">
    <property type="component" value="Unassembled WGS sequence"/>
</dbReference>
<gene>
    <name evidence="1" type="ORF">LMG28614_02816</name>
</gene>
<evidence type="ECO:0000313" key="2">
    <source>
        <dbReference type="Proteomes" id="UP000494365"/>
    </source>
</evidence>
<keyword evidence="2" id="KW-1185">Reference proteome</keyword>